<evidence type="ECO:0000256" key="1">
    <source>
        <dbReference type="SAM" id="MobiDB-lite"/>
    </source>
</evidence>
<accession>A0A9W8KY80</accession>
<name>A0A9W8KY80_9FUNG</name>
<sequence>MDDLFVIDTQGSEEIQCTTTTVAREFKASSTPSVSQRESLTTSQAELQVIRIIEDDIPGTSVAAASTAASAAAATTTRNGRKGKQPTSGLDSQFGRLEVGNTQGSRASGKRNKNKPSKGNNKAATRNNNVSGEPSKPQVNRKRPPPKQNNGDSEFDELVEDFIANLGENGIDDLLAVATQSKFFSREIGGGLDYHYKTLLDEPRDSDADSTDDGLFEVDNPMEHDIDLVDEVFEGSDEGLDTGAAAFYSNGGYDEDDGFPCSMNLEGLPGPETHPFGKKKHHRHLDKAQNAKSFKEKDRAKSKHDRVKNKKNERETATPGFDPYTVLKRLDMLARAGDLESIWLQPMNRYERQIVHVLSREYKVKSKSHGTGNRRAPVLTATPSTCMPKNRRRIDKILLLFDNGGLIPEHLIGGGGYLENSEGKSKGKKINSRPRRGESSNKSSDNAHGKMVAENAPEVSATNIGHKMLQQMGWQPGKGLGANEEGRATPVDVVIRGGRRGLGA</sequence>
<dbReference type="SUPFAM" id="SSF82708">
    <property type="entry name" value="R3H domain"/>
    <property type="match status" value="1"/>
</dbReference>
<dbReference type="PROSITE" id="PS50174">
    <property type="entry name" value="G_PATCH"/>
    <property type="match status" value="1"/>
</dbReference>
<feature type="compositionally biased region" description="Basic residues" evidence="1">
    <location>
        <begin position="300"/>
        <end position="309"/>
    </location>
</feature>
<organism evidence="4 5">
    <name type="scientific">Coemansia spiralis</name>
    <dbReference type="NCBI Taxonomy" id="417178"/>
    <lineage>
        <taxon>Eukaryota</taxon>
        <taxon>Fungi</taxon>
        <taxon>Fungi incertae sedis</taxon>
        <taxon>Zoopagomycota</taxon>
        <taxon>Kickxellomycotina</taxon>
        <taxon>Kickxellomycetes</taxon>
        <taxon>Kickxellales</taxon>
        <taxon>Kickxellaceae</taxon>
        <taxon>Coemansia</taxon>
    </lineage>
</organism>
<feature type="compositionally biased region" description="Low complexity" evidence="1">
    <location>
        <begin position="62"/>
        <end position="77"/>
    </location>
</feature>
<feature type="domain" description="G-patch" evidence="2">
    <location>
        <begin position="461"/>
        <end position="504"/>
    </location>
</feature>
<gene>
    <name evidence="4" type="primary">SQS1</name>
    <name evidence="4" type="ORF">GGI25_003399</name>
</gene>
<dbReference type="Pfam" id="PF01585">
    <property type="entry name" value="G-patch"/>
    <property type="match status" value="1"/>
</dbReference>
<dbReference type="OrthoDB" id="21470at2759"/>
<evidence type="ECO:0000259" key="2">
    <source>
        <dbReference type="PROSITE" id="PS50174"/>
    </source>
</evidence>
<dbReference type="SMART" id="SM00393">
    <property type="entry name" value="R3H"/>
    <property type="match status" value="1"/>
</dbReference>
<dbReference type="CDD" id="cd02325">
    <property type="entry name" value="R3H"/>
    <property type="match status" value="1"/>
</dbReference>
<feature type="compositionally biased region" description="Polar residues" evidence="1">
    <location>
        <begin position="117"/>
        <end position="132"/>
    </location>
</feature>
<feature type="domain" description="R3H" evidence="3">
    <location>
        <begin position="320"/>
        <end position="383"/>
    </location>
</feature>
<feature type="region of interest" description="Disordered" evidence="1">
    <location>
        <begin position="415"/>
        <end position="450"/>
    </location>
</feature>
<evidence type="ECO:0000259" key="3">
    <source>
        <dbReference type="PROSITE" id="PS51061"/>
    </source>
</evidence>
<proteinExistence type="predicted"/>
<reference evidence="4" key="1">
    <citation type="submission" date="2022-07" db="EMBL/GenBank/DDBJ databases">
        <title>Phylogenomic reconstructions and comparative analyses of Kickxellomycotina fungi.</title>
        <authorList>
            <person name="Reynolds N.K."/>
            <person name="Stajich J.E."/>
            <person name="Barry K."/>
            <person name="Grigoriev I.V."/>
            <person name="Crous P."/>
            <person name="Smith M.E."/>
        </authorList>
    </citation>
    <scope>NUCLEOTIDE SEQUENCE</scope>
    <source>
        <strain evidence="4">NRRL 3115</strain>
    </source>
</reference>
<dbReference type="Gene3D" id="3.30.1370.50">
    <property type="entry name" value="R3H-like domain"/>
    <property type="match status" value="1"/>
</dbReference>
<dbReference type="InterPro" id="IPR001374">
    <property type="entry name" value="R3H_dom"/>
</dbReference>
<protein>
    <submittedName>
        <fullName evidence="4">Squalene synthetase-like protein</fullName>
    </submittedName>
</protein>
<dbReference type="Pfam" id="PF01424">
    <property type="entry name" value="R3H"/>
    <property type="match status" value="1"/>
</dbReference>
<dbReference type="SMART" id="SM00443">
    <property type="entry name" value="G_patch"/>
    <property type="match status" value="1"/>
</dbReference>
<dbReference type="InterPro" id="IPR036867">
    <property type="entry name" value="R3H_dom_sf"/>
</dbReference>
<dbReference type="AlphaFoldDB" id="A0A9W8KY80"/>
<comment type="caution">
    <text evidence="4">The sequence shown here is derived from an EMBL/GenBank/DDBJ whole genome shotgun (WGS) entry which is preliminary data.</text>
</comment>
<evidence type="ECO:0000313" key="5">
    <source>
        <dbReference type="Proteomes" id="UP001151518"/>
    </source>
</evidence>
<dbReference type="Proteomes" id="UP001151518">
    <property type="component" value="Unassembled WGS sequence"/>
</dbReference>
<feature type="region of interest" description="Disordered" evidence="1">
    <location>
        <begin position="62"/>
        <end position="153"/>
    </location>
</feature>
<dbReference type="PANTHER" id="PTHR14195">
    <property type="entry name" value="G PATCH DOMAIN CONTAINING PROTEIN 2"/>
    <property type="match status" value="1"/>
</dbReference>
<dbReference type="PROSITE" id="PS51061">
    <property type="entry name" value="R3H"/>
    <property type="match status" value="1"/>
</dbReference>
<dbReference type="InterPro" id="IPR000467">
    <property type="entry name" value="G_patch_dom"/>
</dbReference>
<dbReference type="GO" id="GO:0003676">
    <property type="term" value="F:nucleic acid binding"/>
    <property type="evidence" value="ECO:0007669"/>
    <property type="project" value="UniProtKB-UniRule"/>
</dbReference>
<feature type="compositionally biased region" description="Basic and acidic residues" evidence="1">
    <location>
        <begin position="286"/>
        <end position="299"/>
    </location>
</feature>
<feature type="compositionally biased region" description="Basic residues" evidence="1">
    <location>
        <begin position="276"/>
        <end position="285"/>
    </location>
</feature>
<dbReference type="InterPro" id="IPR051189">
    <property type="entry name" value="Splicing_assoc_domain"/>
</dbReference>
<dbReference type="EMBL" id="JANBTW010000036">
    <property type="protein sequence ID" value="KAJ2676864.1"/>
    <property type="molecule type" value="Genomic_DNA"/>
</dbReference>
<evidence type="ECO:0000313" key="4">
    <source>
        <dbReference type="EMBL" id="KAJ2676864.1"/>
    </source>
</evidence>
<feature type="region of interest" description="Disordered" evidence="1">
    <location>
        <begin position="264"/>
        <end position="320"/>
    </location>
</feature>